<comment type="catalytic activity">
    <reaction evidence="18">
        <text>hydrogen sulfide + 6 oxidized [2Fe-2S]-[ferredoxin] + 3 H2O = sulfite + 6 reduced [2Fe-2S]-[ferredoxin] + 7 H(+)</text>
        <dbReference type="Rhea" id="RHEA:23132"/>
        <dbReference type="Rhea" id="RHEA-COMP:10000"/>
        <dbReference type="Rhea" id="RHEA-COMP:10001"/>
        <dbReference type="ChEBI" id="CHEBI:15377"/>
        <dbReference type="ChEBI" id="CHEBI:15378"/>
        <dbReference type="ChEBI" id="CHEBI:17359"/>
        <dbReference type="ChEBI" id="CHEBI:29919"/>
        <dbReference type="ChEBI" id="CHEBI:33737"/>
        <dbReference type="ChEBI" id="CHEBI:33738"/>
        <dbReference type="EC" id="1.8.7.1"/>
    </reaction>
</comment>
<dbReference type="InterPro" id="IPR041575">
    <property type="entry name" value="Rubredoxin_C"/>
</dbReference>
<dbReference type="Pfam" id="PF01077">
    <property type="entry name" value="NIR_SIR"/>
    <property type="match status" value="1"/>
</dbReference>
<feature type="domain" description="NADH-rubredoxin oxidoreductase C-terminal" evidence="25">
    <location>
        <begin position="336"/>
        <end position="401"/>
    </location>
</feature>
<evidence type="ECO:0000256" key="6">
    <source>
        <dbReference type="ARBA" id="ARBA00022485"/>
    </source>
</evidence>
<keyword evidence="15 20" id="KW-0411">Iron-sulfur</keyword>
<comment type="function">
    <text evidence="2">Catalyzes the reduction of sulfite to sulfide, a step in the biosynthesis of sulfur-containing amino acids and cofactors.</text>
</comment>
<keyword evidence="6 20" id="KW-0004">4Fe-4S</keyword>
<evidence type="ECO:0000256" key="17">
    <source>
        <dbReference type="ARBA" id="ARBA00034078"/>
    </source>
</evidence>
<evidence type="ECO:0000256" key="2">
    <source>
        <dbReference type="ARBA" id="ARBA00003247"/>
    </source>
</evidence>
<dbReference type="UniPathway" id="UPA00653"/>
<dbReference type="SUPFAM" id="SSF51905">
    <property type="entry name" value="FAD/NAD(P)-binding domain"/>
    <property type="match status" value="1"/>
</dbReference>
<sequence>MSENRAARPADAVPASDRRIVVVGGGPAAHRLVEALWRRGTDGLSVTVLTEEPHAPYDRVALSSALLHDVDLGLGEPLMWREPAIRLVTGERAVRLDLAARCVVGASGEKYAYDDVVLATGSDAVRLPLPGGEHAAVYRTLDDVQWLRSETARLAAELGRTPHAVVIGGGLLGLEAAGGLQQLGAASTVVNRAGWLMNAQLDQGGGQALGRLIAAKGLGIHCGGSPTSIDTDDDGRVTGVALSDGTVLPADLVVFAVGIRPRDELARHAGLEVAPRGGVVISAACETAMPGVWAIGEVASYEGVSMGLVAPANAMAEVCADGILGGVSTFPGFDTATKLKLSGVEVASFGDALADTEGSLEIVYADPARGLYQKLVVTDDAKTLLGGIFVGDAAPYSALRPLLGRELPAEPGAYLSSAGGGEAPPSELPDDVILCSCNNVTAGACRSAVHGVGEDGGAAEPALDLPALKACSRAGTQCGSCVPMLKKLLDSELTKAGRTVPKGICEHFAMSRPELFEAIQALDLGSFQDILGRFGATDEARAGHGCDICKPAIGSILATQRGEYVLDGGRGTLQDTNDRALANMQRNGTYSVVPRIPGGEITPQKLAVIAQVAEQFGLYVKLTGALRIDLFGARLEQLPEIWKILVEAGFESGQAYGKALRNVKSCVGSTWCRFGVQDSVAMAIDLELRYRGLRAPHKFKMGVSGCARECAEARSKDVGVIATDQGWNLYVGGNGGFQPAHAQLLAQDLDGATLIRYIDRYLMYYIRTADRMQRTARWMDDLEGGLDHVRDVVVNDSLGIAEDLEAAMARHVEHYEDEWAATLKDPDRLRRFRSFVNAPDAADQSIVLVEERGQQRPATPAEIEAGAGRVGLGTAIPVRTATGTLEG</sequence>
<dbReference type="GO" id="GO:0051539">
    <property type="term" value="F:4 iron, 4 sulfur cluster binding"/>
    <property type="evidence" value="ECO:0007669"/>
    <property type="project" value="UniProtKB-KW"/>
</dbReference>
<feature type="domain" description="Nitrite/Sulfite reductase ferredoxin-like" evidence="22">
    <location>
        <begin position="585"/>
        <end position="647"/>
    </location>
</feature>
<dbReference type="GO" id="GO:0042128">
    <property type="term" value="P:nitrate assimilation"/>
    <property type="evidence" value="ECO:0007669"/>
    <property type="project" value="UniProtKB-UniRule"/>
</dbReference>
<evidence type="ECO:0000313" key="27">
    <source>
        <dbReference type="Proteomes" id="UP000239187"/>
    </source>
</evidence>
<dbReference type="InterPro" id="IPR045854">
    <property type="entry name" value="NO2/SO3_Rdtase_4Fe4S_sf"/>
</dbReference>
<evidence type="ECO:0000256" key="18">
    <source>
        <dbReference type="ARBA" id="ARBA00049518"/>
    </source>
</evidence>
<proteinExistence type="inferred from homology"/>
<evidence type="ECO:0000256" key="16">
    <source>
        <dbReference type="ARBA" id="ARBA00023063"/>
    </source>
</evidence>
<dbReference type="Pfam" id="PF04324">
    <property type="entry name" value="Fer2_BFD"/>
    <property type="match status" value="1"/>
</dbReference>
<evidence type="ECO:0000256" key="9">
    <source>
        <dbReference type="ARBA" id="ARBA00022714"/>
    </source>
</evidence>
<evidence type="ECO:0000256" key="12">
    <source>
        <dbReference type="ARBA" id="ARBA00022827"/>
    </source>
</evidence>
<evidence type="ECO:0000313" key="26">
    <source>
        <dbReference type="EMBL" id="AUZ86849.1"/>
    </source>
</evidence>
<dbReference type="InterPro" id="IPR052034">
    <property type="entry name" value="NasD-like"/>
</dbReference>
<dbReference type="RefSeq" id="WP_208740718.1">
    <property type="nucleotide sequence ID" value="NZ_CP024915.1"/>
</dbReference>
<dbReference type="InterPro" id="IPR017121">
    <property type="entry name" value="Nitrite_Rdtase_lsu"/>
</dbReference>
<comment type="cofactor">
    <cofactor evidence="17">
        <name>[2Fe-2S] cluster</name>
        <dbReference type="ChEBI" id="CHEBI:190135"/>
    </cofactor>
</comment>
<keyword evidence="14 20" id="KW-0408">Iron</keyword>
<accession>A0A2L0UC96</accession>
<evidence type="ECO:0000256" key="10">
    <source>
        <dbReference type="ARBA" id="ARBA00022723"/>
    </source>
</evidence>
<comment type="cofactor">
    <cofactor evidence="20">
        <name>[4Fe-4S] cluster</name>
        <dbReference type="ChEBI" id="CHEBI:49883"/>
    </cofactor>
    <text evidence="20">Binds 1 [4Fe-4S] cluster per subunit.</text>
</comment>
<keyword evidence="11" id="KW-0883">Thioether bond</keyword>
<dbReference type="PANTHER" id="PTHR43809:SF1">
    <property type="entry name" value="NITRITE REDUCTASE (NADH) LARGE SUBUNIT"/>
    <property type="match status" value="1"/>
</dbReference>
<dbReference type="PROSITE" id="PS00365">
    <property type="entry name" value="NIR_SIR"/>
    <property type="match status" value="1"/>
</dbReference>
<evidence type="ECO:0000256" key="11">
    <source>
        <dbReference type="ARBA" id="ARBA00022784"/>
    </source>
</evidence>
<comment type="cofactor">
    <cofactor evidence="20">
        <name>siroheme</name>
        <dbReference type="ChEBI" id="CHEBI:60052"/>
    </cofactor>
    <text evidence="20">Binds 1 siroheme per subunit.</text>
</comment>
<feature type="binding site" evidence="20">
    <location>
        <position position="666"/>
    </location>
    <ligand>
        <name>[4Fe-4S] cluster</name>
        <dbReference type="ChEBI" id="CHEBI:49883"/>
    </ligand>
</feature>
<dbReference type="GO" id="GO:0051537">
    <property type="term" value="F:2 iron, 2 sulfur cluster binding"/>
    <property type="evidence" value="ECO:0007669"/>
    <property type="project" value="UniProtKB-KW"/>
</dbReference>
<dbReference type="InterPro" id="IPR036188">
    <property type="entry name" value="FAD/NAD-bd_sf"/>
</dbReference>
<feature type="domain" description="Nitrite/sulphite reductase 4Fe-4S" evidence="21">
    <location>
        <begin position="657"/>
        <end position="793"/>
    </location>
</feature>
<dbReference type="PIRSF" id="PIRSF037149">
    <property type="entry name" value="NirB"/>
    <property type="match status" value="1"/>
</dbReference>
<dbReference type="PRINTS" id="PR00397">
    <property type="entry name" value="SIROHAEM"/>
</dbReference>
<feature type="binding site" evidence="20">
    <location>
        <position position="706"/>
    </location>
    <ligand>
        <name>[4Fe-4S] cluster</name>
        <dbReference type="ChEBI" id="CHEBI:49883"/>
    </ligand>
</feature>
<dbReference type="InterPro" id="IPR023753">
    <property type="entry name" value="FAD/NAD-binding_dom"/>
</dbReference>
<feature type="binding site" evidence="20">
    <location>
        <position position="710"/>
    </location>
    <ligand>
        <name>[4Fe-4S] cluster</name>
        <dbReference type="ChEBI" id="CHEBI:49883"/>
    </ligand>
</feature>
<feature type="binding site" evidence="20">
    <location>
        <position position="672"/>
    </location>
    <ligand>
        <name>[4Fe-4S] cluster</name>
        <dbReference type="ChEBI" id="CHEBI:49883"/>
    </ligand>
</feature>
<dbReference type="InterPro" id="IPR012744">
    <property type="entry name" value="Nitri_red_NirB"/>
</dbReference>
<name>A0A2L0UC96_9MICC</name>
<dbReference type="Gene3D" id="3.30.390.30">
    <property type="match status" value="1"/>
</dbReference>
<keyword evidence="16 19" id="KW-0534">Nitrate assimilation</keyword>
<dbReference type="Pfam" id="PF07992">
    <property type="entry name" value="Pyr_redox_2"/>
    <property type="match status" value="1"/>
</dbReference>
<feature type="domain" description="BFD-like [2Fe-2S]-binding" evidence="23">
    <location>
        <begin position="433"/>
        <end position="490"/>
    </location>
</feature>
<evidence type="ECO:0000256" key="8">
    <source>
        <dbReference type="ARBA" id="ARBA00022630"/>
    </source>
</evidence>
<evidence type="ECO:0000256" key="3">
    <source>
        <dbReference type="ARBA" id="ARBA00005096"/>
    </source>
</evidence>
<feature type="domain" description="FAD/NAD(P)-binding" evidence="24">
    <location>
        <begin position="19"/>
        <end position="309"/>
    </location>
</feature>
<organism evidence="26 27">
    <name type="scientific">Arthrobacter agilis</name>
    <dbReference type="NCBI Taxonomy" id="37921"/>
    <lineage>
        <taxon>Bacteria</taxon>
        <taxon>Bacillati</taxon>
        <taxon>Actinomycetota</taxon>
        <taxon>Actinomycetes</taxon>
        <taxon>Micrococcales</taxon>
        <taxon>Micrococcaceae</taxon>
        <taxon>Arthrobacter</taxon>
    </lineage>
</organism>
<keyword evidence="10 20" id="KW-0479">Metal-binding</keyword>
<dbReference type="SUPFAM" id="SSF56014">
    <property type="entry name" value="Nitrite and sulphite reductase 4Fe-4S domain-like"/>
    <property type="match status" value="1"/>
</dbReference>
<evidence type="ECO:0000256" key="19">
    <source>
        <dbReference type="PIRNR" id="PIRNR037149"/>
    </source>
</evidence>
<dbReference type="GO" id="GO:0020037">
    <property type="term" value="F:heme binding"/>
    <property type="evidence" value="ECO:0007669"/>
    <property type="project" value="InterPro"/>
</dbReference>
<keyword evidence="9" id="KW-0001">2Fe-2S</keyword>
<protein>
    <recommendedName>
        <fullName evidence="5">assimilatory sulfite reductase (ferredoxin)</fullName>
        <ecNumber evidence="5">1.8.7.1</ecNumber>
    </recommendedName>
</protein>
<dbReference type="NCBIfam" id="TIGR02374">
    <property type="entry name" value="nitri_red_nirB"/>
    <property type="match status" value="1"/>
</dbReference>
<comment type="pathway">
    <text evidence="3">Nitrogen metabolism; nitrate reduction (assimilation).</text>
</comment>
<keyword evidence="13" id="KW-0560">Oxidoreductase</keyword>
<dbReference type="PANTHER" id="PTHR43809">
    <property type="entry name" value="NITRITE REDUCTASE (NADH) LARGE SUBUNIT"/>
    <property type="match status" value="1"/>
</dbReference>
<feature type="binding site" description="axial binding residue" evidence="20">
    <location>
        <position position="710"/>
    </location>
    <ligand>
        <name>siroheme</name>
        <dbReference type="ChEBI" id="CHEBI:60052"/>
    </ligand>
    <ligandPart>
        <name>Fe</name>
        <dbReference type="ChEBI" id="CHEBI:18248"/>
    </ligandPart>
</feature>
<evidence type="ECO:0000256" key="20">
    <source>
        <dbReference type="PIRSR" id="PIRSR037149-1"/>
    </source>
</evidence>
<dbReference type="GO" id="GO:0098809">
    <property type="term" value="F:nitrite reductase activity"/>
    <property type="evidence" value="ECO:0007669"/>
    <property type="project" value="InterPro"/>
</dbReference>
<keyword evidence="8 19" id="KW-0285">Flavoprotein</keyword>
<dbReference type="GO" id="GO:0050660">
    <property type="term" value="F:flavin adenine dinucleotide binding"/>
    <property type="evidence" value="ECO:0007669"/>
    <property type="project" value="UniProtKB-UniRule"/>
</dbReference>
<dbReference type="InterPro" id="IPR016156">
    <property type="entry name" value="FAD/NAD-linked_Rdtase_dimer_sf"/>
</dbReference>
<evidence type="ECO:0000259" key="21">
    <source>
        <dbReference type="Pfam" id="PF01077"/>
    </source>
</evidence>
<reference evidence="26 27" key="1">
    <citation type="submission" date="2017-11" db="EMBL/GenBank/DDBJ databases">
        <title>Draft genome of Arthrobacter agilis strain UMCV2, a plant growth-promoting rhizobacterium and biocontrol capacity of phytopathogenic fungi.</title>
        <authorList>
            <person name="Martinez-Camara R."/>
            <person name="Santoyo G."/>
            <person name="Moreno-Hagelsieb G."/>
            <person name="Valencia-Cantero E."/>
        </authorList>
    </citation>
    <scope>NUCLEOTIDE SEQUENCE [LARGE SCALE GENOMIC DNA]</scope>
    <source>
        <strain evidence="26 27">UMCV2</strain>
    </source>
</reference>
<dbReference type="InterPro" id="IPR041854">
    <property type="entry name" value="BFD-like_2Fe2S-bd_dom_sf"/>
</dbReference>
<dbReference type="GO" id="GO:0050661">
    <property type="term" value="F:NADP binding"/>
    <property type="evidence" value="ECO:0007669"/>
    <property type="project" value="UniProtKB-UniRule"/>
</dbReference>
<dbReference type="Gene3D" id="3.30.413.10">
    <property type="entry name" value="Sulfite Reductase Hemoprotein, domain 1"/>
    <property type="match status" value="1"/>
</dbReference>
<dbReference type="FunFam" id="3.30.413.10:FF:000007">
    <property type="entry name" value="Nitrite reductase [NAD(P)H] large subunit"/>
    <property type="match status" value="1"/>
</dbReference>
<dbReference type="EMBL" id="CP024915">
    <property type="protein sequence ID" value="AUZ86849.1"/>
    <property type="molecule type" value="Genomic_DNA"/>
</dbReference>
<dbReference type="GO" id="GO:0050311">
    <property type="term" value="F:sulfite reductase (ferredoxin) activity"/>
    <property type="evidence" value="ECO:0007669"/>
    <property type="project" value="UniProtKB-EC"/>
</dbReference>
<dbReference type="InterPro" id="IPR006067">
    <property type="entry name" value="NO2/SO3_Rdtase_4Fe4S_dom"/>
</dbReference>
<dbReference type="PRINTS" id="PR00368">
    <property type="entry name" value="FADPNR"/>
</dbReference>
<dbReference type="Pfam" id="PF18267">
    <property type="entry name" value="Rubredoxin_C"/>
    <property type="match status" value="1"/>
</dbReference>
<dbReference type="Gene3D" id="3.50.50.60">
    <property type="entry name" value="FAD/NAD(P)-binding domain"/>
    <property type="match status" value="2"/>
</dbReference>
<evidence type="ECO:0000256" key="5">
    <source>
        <dbReference type="ARBA" id="ARBA00012353"/>
    </source>
</evidence>
<dbReference type="Pfam" id="PF03460">
    <property type="entry name" value="NIR_SIR_ferr"/>
    <property type="match status" value="1"/>
</dbReference>
<dbReference type="GO" id="GO:0046872">
    <property type="term" value="F:metal ion binding"/>
    <property type="evidence" value="ECO:0007669"/>
    <property type="project" value="UniProtKB-KW"/>
</dbReference>
<evidence type="ECO:0000256" key="7">
    <source>
        <dbReference type="ARBA" id="ARBA00022617"/>
    </source>
</evidence>
<dbReference type="CDD" id="cd19944">
    <property type="entry name" value="NirB_Fer2_BFD-like_2"/>
    <property type="match status" value="1"/>
</dbReference>
<evidence type="ECO:0000259" key="22">
    <source>
        <dbReference type="Pfam" id="PF03460"/>
    </source>
</evidence>
<dbReference type="InterPro" id="IPR006066">
    <property type="entry name" value="NO2/SO3_Rdtase_FeS/sirohaem_BS"/>
</dbReference>
<keyword evidence="12 19" id="KW-0274">FAD</keyword>
<comment type="similarity">
    <text evidence="4">Belongs to the nitrite and sulfite reductase 4Fe-4S domain family.</text>
</comment>
<dbReference type="SUPFAM" id="SSF55124">
    <property type="entry name" value="Nitrite/Sulfite reductase N-terminal domain-like"/>
    <property type="match status" value="1"/>
</dbReference>
<evidence type="ECO:0000256" key="13">
    <source>
        <dbReference type="ARBA" id="ARBA00023002"/>
    </source>
</evidence>
<evidence type="ECO:0000256" key="4">
    <source>
        <dbReference type="ARBA" id="ARBA00010429"/>
    </source>
</evidence>
<comment type="cofactor">
    <cofactor evidence="1 19">
        <name>FAD</name>
        <dbReference type="ChEBI" id="CHEBI:57692"/>
    </cofactor>
</comment>
<evidence type="ECO:0000256" key="14">
    <source>
        <dbReference type="ARBA" id="ARBA00023004"/>
    </source>
</evidence>
<gene>
    <name evidence="26" type="ORF">CVO76_03725</name>
</gene>
<dbReference type="AlphaFoldDB" id="A0A2L0UC96"/>
<dbReference type="PRINTS" id="PR00411">
    <property type="entry name" value="PNDRDTASEI"/>
</dbReference>
<dbReference type="InterPro" id="IPR036136">
    <property type="entry name" value="Nit/Sulf_reduc_fer-like_dom_sf"/>
</dbReference>
<dbReference type="InterPro" id="IPR007419">
    <property type="entry name" value="BFD-like_2Fe2S-bd_dom"/>
</dbReference>
<evidence type="ECO:0000259" key="25">
    <source>
        <dbReference type="Pfam" id="PF18267"/>
    </source>
</evidence>
<evidence type="ECO:0000259" key="24">
    <source>
        <dbReference type="Pfam" id="PF07992"/>
    </source>
</evidence>
<evidence type="ECO:0000259" key="23">
    <source>
        <dbReference type="Pfam" id="PF04324"/>
    </source>
</evidence>
<evidence type="ECO:0000256" key="1">
    <source>
        <dbReference type="ARBA" id="ARBA00001974"/>
    </source>
</evidence>
<evidence type="ECO:0000256" key="15">
    <source>
        <dbReference type="ARBA" id="ARBA00023014"/>
    </source>
</evidence>
<dbReference type="Gene3D" id="1.10.10.1100">
    <property type="entry name" value="BFD-like [2Fe-2S]-binding domain"/>
    <property type="match status" value="1"/>
</dbReference>
<dbReference type="EC" id="1.8.7.1" evidence="5"/>
<keyword evidence="7 20" id="KW-0349">Heme</keyword>
<dbReference type="Proteomes" id="UP000239187">
    <property type="component" value="Chromosome"/>
</dbReference>
<dbReference type="InterPro" id="IPR005117">
    <property type="entry name" value="NiRdtase/SiRdtase_haem-b_fer"/>
</dbReference>